<dbReference type="SUPFAM" id="SSF54637">
    <property type="entry name" value="Thioesterase/thiol ester dehydrase-isomerase"/>
    <property type="match status" value="1"/>
</dbReference>
<comment type="similarity">
    <text evidence="1">Belongs to the enoyl-CoA hydratase/isomerase family.</text>
</comment>
<feature type="domain" description="MaoC-like" evidence="2">
    <location>
        <begin position="24"/>
        <end position="119"/>
    </location>
</feature>
<protein>
    <submittedName>
        <fullName evidence="3">MaoC family protein</fullName>
    </submittedName>
</protein>
<dbReference type="InterPro" id="IPR002539">
    <property type="entry name" value="MaoC-like_dom"/>
</dbReference>
<reference evidence="3 4" key="1">
    <citation type="submission" date="2018-11" db="EMBL/GenBank/DDBJ databases">
        <title>Complete genome sequencing of the Actinobacteria Serinibacter sp. K3-2.</title>
        <authorList>
            <person name="Rakitin A.L."/>
            <person name="Beletsky A.V."/>
            <person name="Mardanov A.V."/>
            <person name="Ravin N.V."/>
            <person name="Gromova A.S."/>
            <person name="Filippova S.N."/>
            <person name="Gal'Chenko V.F."/>
        </authorList>
    </citation>
    <scope>NUCLEOTIDE SEQUENCE [LARGE SCALE GENOMIC DNA]</scope>
    <source>
        <strain evidence="3 4">K3-2</strain>
    </source>
</reference>
<dbReference type="PANTHER" id="PTHR43841">
    <property type="entry name" value="3-HYDROXYACYL-THIOESTER DEHYDRATASE HTDX-RELATED"/>
    <property type="match status" value="1"/>
</dbReference>
<evidence type="ECO:0000313" key="3">
    <source>
        <dbReference type="EMBL" id="TGO06368.1"/>
    </source>
</evidence>
<dbReference type="Proteomes" id="UP000297318">
    <property type="component" value="Unassembled WGS sequence"/>
</dbReference>
<dbReference type="AlphaFoldDB" id="A0A4Z1E674"/>
<accession>A0A4Z1E674</accession>
<dbReference type="InterPro" id="IPR029069">
    <property type="entry name" value="HotDog_dom_sf"/>
</dbReference>
<dbReference type="Pfam" id="PF01575">
    <property type="entry name" value="MaoC_dehydratas"/>
    <property type="match status" value="1"/>
</dbReference>
<dbReference type="Gene3D" id="3.10.129.10">
    <property type="entry name" value="Hotdog Thioesterase"/>
    <property type="match status" value="1"/>
</dbReference>
<evidence type="ECO:0000313" key="4">
    <source>
        <dbReference type="Proteomes" id="UP000297318"/>
    </source>
</evidence>
<proteinExistence type="inferred from homology"/>
<name>A0A4Z1E674_9MICO</name>
<dbReference type="EMBL" id="RHPJ01000001">
    <property type="protein sequence ID" value="TGO06368.1"/>
    <property type="molecule type" value="Genomic_DNA"/>
</dbReference>
<dbReference type="OrthoDB" id="9800237at2"/>
<dbReference type="PANTHER" id="PTHR43841:SF3">
    <property type="entry name" value="(3R)-HYDROXYACYL-ACP DEHYDRATASE SUBUNIT HADB"/>
    <property type="match status" value="1"/>
</dbReference>
<keyword evidence="4" id="KW-1185">Reference proteome</keyword>
<organism evidence="3 4">
    <name type="scientific">Serinibacter arcticus</name>
    <dbReference type="NCBI Taxonomy" id="1655435"/>
    <lineage>
        <taxon>Bacteria</taxon>
        <taxon>Bacillati</taxon>
        <taxon>Actinomycetota</taxon>
        <taxon>Actinomycetes</taxon>
        <taxon>Micrococcales</taxon>
        <taxon>Beutenbergiaceae</taxon>
        <taxon>Serinibacter</taxon>
    </lineage>
</organism>
<gene>
    <name evidence="3" type="ORF">SERN_0560</name>
</gene>
<comment type="caution">
    <text evidence="3">The sequence shown here is derived from an EMBL/GenBank/DDBJ whole genome shotgun (WGS) entry which is preliminary data.</text>
</comment>
<dbReference type="RefSeq" id="WP_135848584.1">
    <property type="nucleotide sequence ID" value="NZ_RHPJ01000001.1"/>
</dbReference>
<sequence>MSAVPQRAAAAAAGTLTDAAVGDVLFTREVEVTRDRLVRYAGASRDFNPIHYNDVVATEVGLPGVIAHGMLTMGLAGSALTDWLGHTGDGTARVARLGTRFSRPIPVPATGGVTLTITGTVGAVGVSDDDGAPCVRVDLRAEALGVTVLAKAQAFVRV</sequence>
<evidence type="ECO:0000259" key="2">
    <source>
        <dbReference type="Pfam" id="PF01575"/>
    </source>
</evidence>
<evidence type="ECO:0000256" key="1">
    <source>
        <dbReference type="ARBA" id="ARBA00005254"/>
    </source>
</evidence>